<evidence type="ECO:0000256" key="1">
    <source>
        <dbReference type="SAM" id="MobiDB-lite"/>
    </source>
</evidence>
<feature type="non-terminal residue" evidence="2">
    <location>
        <position position="1"/>
    </location>
</feature>
<comment type="caution">
    <text evidence="2">The sequence shown here is derived from an EMBL/GenBank/DDBJ whole genome shotgun (WGS) entry which is preliminary data.</text>
</comment>
<dbReference type="EMBL" id="QJKJ01005160">
    <property type="protein sequence ID" value="RDX91309.1"/>
    <property type="molecule type" value="Genomic_DNA"/>
</dbReference>
<dbReference type="AlphaFoldDB" id="A0A371GL82"/>
<feature type="compositionally biased region" description="Basic and acidic residues" evidence="1">
    <location>
        <begin position="55"/>
        <end position="70"/>
    </location>
</feature>
<keyword evidence="3" id="KW-1185">Reference proteome</keyword>
<evidence type="ECO:0000313" key="2">
    <source>
        <dbReference type="EMBL" id="RDX91309.1"/>
    </source>
</evidence>
<reference evidence="2" key="1">
    <citation type="submission" date="2018-05" db="EMBL/GenBank/DDBJ databases">
        <title>Draft genome of Mucuna pruriens seed.</title>
        <authorList>
            <person name="Nnadi N.E."/>
            <person name="Vos R."/>
            <person name="Hasami M.H."/>
            <person name="Devisetty U.K."/>
            <person name="Aguiy J.C."/>
        </authorList>
    </citation>
    <scope>NUCLEOTIDE SEQUENCE [LARGE SCALE GENOMIC DNA]</scope>
    <source>
        <strain evidence="2">JCA_2017</strain>
    </source>
</reference>
<dbReference type="Proteomes" id="UP000257109">
    <property type="component" value="Unassembled WGS sequence"/>
</dbReference>
<feature type="region of interest" description="Disordered" evidence="1">
    <location>
        <begin position="52"/>
        <end position="79"/>
    </location>
</feature>
<accession>A0A371GL82</accession>
<protein>
    <submittedName>
        <fullName evidence="2">Uncharacterized protein</fullName>
    </submittedName>
</protein>
<proteinExistence type="predicted"/>
<evidence type="ECO:0000313" key="3">
    <source>
        <dbReference type="Proteomes" id="UP000257109"/>
    </source>
</evidence>
<gene>
    <name evidence="2" type="ORF">CR513_26730</name>
</gene>
<sequence length="79" mass="9059">MSRKLYRTWASISGPNSFGLGYIGPREVPPFKDSYLDNERVVLMPEMFLSKGIKRREGQGRGRMDPDSRHTVSNSRTIK</sequence>
<name>A0A371GL82_MUCPR</name>
<organism evidence="2 3">
    <name type="scientific">Mucuna pruriens</name>
    <name type="common">Velvet bean</name>
    <name type="synonym">Dolichos pruriens</name>
    <dbReference type="NCBI Taxonomy" id="157652"/>
    <lineage>
        <taxon>Eukaryota</taxon>
        <taxon>Viridiplantae</taxon>
        <taxon>Streptophyta</taxon>
        <taxon>Embryophyta</taxon>
        <taxon>Tracheophyta</taxon>
        <taxon>Spermatophyta</taxon>
        <taxon>Magnoliopsida</taxon>
        <taxon>eudicotyledons</taxon>
        <taxon>Gunneridae</taxon>
        <taxon>Pentapetalae</taxon>
        <taxon>rosids</taxon>
        <taxon>fabids</taxon>
        <taxon>Fabales</taxon>
        <taxon>Fabaceae</taxon>
        <taxon>Papilionoideae</taxon>
        <taxon>50 kb inversion clade</taxon>
        <taxon>NPAAA clade</taxon>
        <taxon>indigoferoid/millettioid clade</taxon>
        <taxon>Phaseoleae</taxon>
        <taxon>Mucuna</taxon>
    </lineage>
</organism>